<dbReference type="InterPro" id="IPR036764">
    <property type="entry name" value="Peptidase_Prp_sf"/>
</dbReference>
<evidence type="ECO:0000256" key="5">
    <source>
        <dbReference type="ARBA" id="ARBA00044503"/>
    </source>
</evidence>
<evidence type="ECO:0000256" key="6">
    <source>
        <dbReference type="ARBA" id="ARBA00044538"/>
    </source>
</evidence>
<dbReference type="GO" id="GO:0008234">
    <property type="term" value="F:cysteine-type peptidase activity"/>
    <property type="evidence" value="ECO:0007669"/>
    <property type="project" value="UniProtKB-KW"/>
</dbReference>
<dbReference type="EMBL" id="QNRX01000002">
    <property type="protein sequence ID" value="RBP69044.1"/>
    <property type="molecule type" value="Genomic_DNA"/>
</dbReference>
<gene>
    <name evidence="7" type="ORF">DES36_102188</name>
</gene>
<dbReference type="SUPFAM" id="SSF118010">
    <property type="entry name" value="TM1457-like"/>
    <property type="match status" value="1"/>
</dbReference>
<evidence type="ECO:0000256" key="3">
    <source>
        <dbReference type="ARBA" id="ARBA00022801"/>
    </source>
</evidence>
<keyword evidence="3" id="KW-0378">Hydrolase</keyword>
<keyword evidence="2" id="KW-0645">Protease</keyword>
<reference evidence="7 8" key="1">
    <citation type="submission" date="2018-06" db="EMBL/GenBank/DDBJ databases">
        <title>Genomic Encyclopedia of Type Strains, Phase IV (KMG-IV): sequencing the most valuable type-strain genomes for metagenomic binning, comparative biology and taxonomic classification.</title>
        <authorList>
            <person name="Goeker M."/>
        </authorList>
    </citation>
    <scope>NUCLEOTIDE SEQUENCE [LARGE SCALE GENOMIC DNA]</scope>
    <source>
        <strain evidence="7 8">DSM 22112</strain>
    </source>
</reference>
<proteinExistence type="inferred from homology"/>
<evidence type="ECO:0000313" key="7">
    <source>
        <dbReference type="EMBL" id="RBP69044.1"/>
    </source>
</evidence>
<dbReference type="PANTHER" id="PTHR39178:SF1">
    <property type="entry name" value="RIBOSOMAL-PROCESSING CYSTEINE PROTEASE PRP"/>
    <property type="match status" value="1"/>
</dbReference>
<dbReference type="AlphaFoldDB" id="A0A366IDH4"/>
<organism evidence="7 8">
    <name type="scientific">Alkalibaculum bacchi</name>
    <dbReference type="NCBI Taxonomy" id="645887"/>
    <lineage>
        <taxon>Bacteria</taxon>
        <taxon>Bacillati</taxon>
        <taxon>Bacillota</taxon>
        <taxon>Clostridia</taxon>
        <taxon>Eubacteriales</taxon>
        <taxon>Eubacteriaceae</taxon>
        <taxon>Alkalibaculum</taxon>
    </lineage>
</organism>
<accession>A0A366IDH4</accession>
<comment type="similarity">
    <text evidence="5">Belongs to the Prp family.</text>
</comment>
<keyword evidence="4" id="KW-0788">Thiol protease</keyword>
<evidence type="ECO:0000256" key="2">
    <source>
        <dbReference type="ARBA" id="ARBA00022670"/>
    </source>
</evidence>
<dbReference type="GO" id="GO:0006508">
    <property type="term" value="P:proteolysis"/>
    <property type="evidence" value="ECO:0007669"/>
    <property type="project" value="UniProtKB-KW"/>
</dbReference>
<dbReference type="Proteomes" id="UP000253490">
    <property type="component" value="Unassembled WGS sequence"/>
</dbReference>
<evidence type="ECO:0000313" key="8">
    <source>
        <dbReference type="Proteomes" id="UP000253490"/>
    </source>
</evidence>
<dbReference type="Gene3D" id="3.30.70.1490">
    <property type="entry name" value="Cysteine protease Prp"/>
    <property type="match status" value="1"/>
</dbReference>
<dbReference type="InterPro" id="IPR007422">
    <property type="entry name" value="Peptidase_Prp"/>
</dbReference>
<protein>
    <recommendedName>
        <fullName evidence="6">Ribosomal processing cysteine protease Prp</fullName>
    </recommendedName>
</protein>
<dbReference type="OrthoDB" id="48998at2"/>
<keyword evidence="8" id="KW-1185">Reference proteome</keyword>
<dbReference type="Pfam" id="PF04327">
    <property type="entry name" value="Peptidase_Prp"/>
    <property type="match status" value="1"/>
</dbReference>
<sequence>MIRCKISRKDGRISSVNIAGHSGYDIIGYDIVCAAVSALSITVLNGLTEYVKADIKYEIKDDGYIDFEILDTDDKVKILQIDAIVETFYLGLKSIELNYSEYIKVQE</sequence>
<dbReference type="PANTHER" id="PTHR39178">
    <property type="entry name" value="HYPOTHETICAL RIBOSOME-ASSOCIATED PROTEIN"/>
    <property type="match status" value="1"/>
</dbReference>
<dbReference type="RefSeq" id="WP_113919612.1">
    <property type="nucleotide sequence ID" value="NZ_QNRX01000002.1"/>
</dbReference>
<evidence type="ECO:0000256" key="1">
    <source>
        <dbReference type="ARBA" id="ARBA00022517"/>
    </source>
</evidence>
<name>A0A366IDH4_9FIRM</name>
<keyword evidence="1" id="KW-0690">Ribosome biogenesis</keyword>
<dbReference type="CDD" id="cd16332">
    <property type="entry name" value="Prp-like"/>
    <property type="match status" value="1"/>
</dbReference>
<comment type="caution">
    <text evidence="7">The sequence shown here is derived from an EMBL/GenBank/DDBJ whole genome shotgun (WGS) entry which is preliminary data.</text>
</comment>
<dbReference type="GO" id="GO:0042254">
    <property type="term" value="P:ribosome biogenesis"/>
    <property type="evidence" value="ECO:0007669"/>
    <property type="project" value="UniProtKB-KW"/>
</dbReference>
<evidence type="ECO:0000256" key="4">
    <source>
        <dbReference type="ARBA" id="ARBA00022807"/>
    </source>
</evidence>